<dbReference type="PANTHER" id="PTHR30483:SF6">
    <property type="entry name" value="PERIPLASMIC BINDING PROTEIN OF ABC TRANSPORTER FOR NATURAL AMINO ACIDS"/>
    <property type="match status" value="1"/>
</dbReference>
<dbReference type="SUPFAM" id="SSF53822">
    <property type="entry name" value="Periplasmic binding protein-like I"/>
    <property type="match status" value="1"/>
</dbReference>
<protein>
    <submittedName>
        <fullName evidence="5">ABC transporter substrate-binding protein</fullName>
    </submittedName>
</protein>
<name>A0AAE9YXT7_9GAMM</name>
<dbReference type="PANTHER" id="PTHR30483">
    <property type="entry name" value="LEUCINE-SPECIFIC-BINDING PROTEIN"/>
    <property type="match status" value="1"/>
</dbReference>
<dbReference type="Pfam" id="PF13458">
    <property type="entry name" value="Peripla_BP_6"/>
    <property type="match status" value="1"/>
</dbReference>
<evidence type="ECO:0000259" key="4">
    <source>
        <dbReference type="Pfam" id="PF13458"/>
    </source>
</evidence>
<evidence type="ECO:0000256" key="3">
    <source>
        <dbReference type="SAM" id="SignalP"/>
    </source>
</evidence>
<dbReference type="InterPro" id="IPR028081">
    <property type="entry name" value="Leu-bd"/>
</dbReference>
<reference evidence="5 6" key="2">
    <citation type="journal article" date="2022" name="Mar. Drugs">
        <title>Bioassay-Guided Fractionation Leads to the Detection of Cholic Acid Generated by the Rare Thalassomonas sp.</title>
        <authorList>
            <person name="Pheiffer F."/>
            <person name="Schneider Y.K."/>
            <person name="Hansen E.H."/>
            <person name="Andersen J.H."/>
            <person name="Isaksson J."/>
            <person name="Busche T."/>
            <person name="R C."/>
            <person name="Kalinowski J."/>
            <person name="Zyl L.V."/>
            <person name="Trindade M."/>
        </authorList>
    </citation>
    <scope>NUCLEOTIDE SEQUENCE [LARGE SCALE GENOMIC DNA]</scope>
    <source>
        <strain evidence="5 6">A5K-106</strain>
    </source>
</reference>
<dbReference type="EMBL" id="CP059736">
    <property type="protein sequence ID" value="WDE02542.1"/>
    <property type="molecule type" value="Genomic_DNA"/>
</dbReference>
<feature type="domain" description="Leucine-binding protein" evidence="4">
    <location>
        <begin position="123"/>
        <end position="411"/>
    </location>
</feature>
<reference evidence="5 6" key="1">
    <citation type="journal article" date="2015" name="Genome Announc.">
        <title>Draft Genome Sequences of Marine Isolates of Thalassomonas viridans and Thalassomonas actiniarum.</title>
        <authorList>
            <person name="Olonade I."/>
            <person name="van Zyl L.J."/>
            <person name="Trindade M."/>
        </authorList>
    </citation>
    <scope>NUCLEOTIDE SEQUENCE [LARGE SCALE GENOMIC DNA]</scope>
    <source>
        <strain evidence="5 6">A5K-106</strain>
    </source>
</reference>
<gene>
    <name evidence="5" type="ORF">SG35_029495</name>
</gene>
<proteinExistence type="inferred from homology"/>
<comment type="similarity">
    <text evidence="1">Belongs to the leucine-binding protein family.</text>
</comment>
<sequence length="430" mass="47551">MIYLQVMCNRAIGTFRPLLAGLLLVGLTACGQPELGTTAIERTAMIRQNYAAGKDIDIALVWHKDKKQFRDGAILAAEEINAEGGIDGHQLRLHFTEASSFLKSHHVGRAMLEGRYRNAKQVAGADIAHRVVARNNVSAVISADIPVESALSSMVVYKKHGVLFLNAGSSYSSIDWVANDLYFQLLPPNKILADNIAAEIKQQKWQTVFIAYLDTYHETEVIELLRTELVNDGITLSGSYAMQLGEGNLNRGYQGRLRASLAELRYSDTDAIILLMPPKLAAHVIHFTREIGVLQPFLGSREFNSPKEFIDIVGEHGIGTRTTTLYRAGDYQVKRFEEKFNQRFTGSKANVSAMLGYDSVRLYAQGVASAKTVVPIQVSEALNYRLPVWFGLLGSYSFNEGESVNINYSILQLVSRKDGTLGFVAENDAN</sequence>
<evidence type="ECO:0000313" key="6">
    <source>
        <dbReference type="Proteomes" id="UP000032568"/>
    </source>
</evidence>
<dbReference type="InterPro" id="IPR028082">
    <property type="entry name" value="Peripla_BP_I"/>
</dbReference>
<evidence type="ECO:0000256" key="1">
    <source>
        <dbReference type="ARBA" id="ARBA00010062"/>
    </source>
</evidence>
<organism evidence="5 6">
    <name type="scientific">Thalassomonas actiniarum</name>
    <dbReference type="NCBI Taxonomy" id="485447"/>
    <lineage>
        <taxon>Bacteria</taxon>
        <taxon>Pseudomonadati</taxon>
        <taxon>Pseudomonadota</taxon>
        <taxon>Gammaproteobacteria</taxon>
        <taxon>Alteromonadales</taxon>
        <taxon>Colwelliaceae</taxon>
        <taxon>Thalassomonas</taxon>
    </lineage>
</organism>
<dbReference type="RefSeq" id="WP_044832356.1">
    <property type="nucleotide sequence ID" value="NZ_CP059736.1"/>
</dbReference>
<keyword evidence="6" id="KW-1185">Reference proteome</keyword>
<dbReference type="Gene3D" id="3.40.50.2300">
    <property type="match status" value="2"/>
</dbReference>
<keyword evidence="2 3" id="KW-0732">Signal</keyword>
<dbReference type="InterPro" id="IPR051010">
    <property type="entry name" value="BCAA_transport"/>
</dbReference>
<feature type="chain" id="PRO_5042175876" evidence="3">
    <location>
        <begin position="21"/>
        <end position="430"/>
    </location>
</feature>
<dbReference type="AlphaFoldDB" id="A0AAE9YXT7"/>
<evidence type="ECO:0000313" key="5">
    <source>
        <dbReference type="EMBL" id="WDE02542.1"/>
    </source>
</evidence>
<dbReference type="KEGG" id="tact:SG35_029495"/>
<feature type="signal peptide" evidence="3">
    <location>
        <begin position="1"/>
        <end position="20"/>
    </location>
</feature>
<evidence type="ECO:0000256" key="2">
    <source>
        <dbReference type="ARBA" id="ARBA00022729"/>
    </source>
</evidence>
<dbReference type="Proteomes" id="UP000032568">
    <property type="component" value="Chromosome pTact"/>
</dbReference>
<accession>A0AAE9YXT7</accession>